<reference evidence="1 2" key="1">
    <citation type="submission" date="2013-02" db="EMBL/GenBank/DDBJ databases">
        <title>The Genome Sequence of Acinetobacter bereziniae CIP 70.12.</title>
        <authorList>
            <consortium name="The Broad Institute Genome Sequencing Platform"/>
            <consortium name="The Broad Institute Genome Sequencing Center for Infectious Disease"/>
            <person name="Cerqueira G."/>
            <person name="Feldgarden M."/>
            <person name="Courvalin P."/>
            <person name="Perichon B."/>
            <person name="Grillot-Courvalin C."/>
            <person name="Clermont D."/>
            <person name="Rocha E."/>
            <person name="Yoon E.-J."/>
            <person name="Nemec A."/>
            <person name="Walker B."/>
            <person name="Young S.K."/>
            <person name="Zeng Q."/>
            <person name="Gargeya S."/>
            <person name="Fitzgerald M."/>
            <person name="Haas B."/>
            <person name="Abouelleil A."/>
            <person name="Alvarado L."/>
            <person name="Arachchi H.M."/>
            <person name="Berlin A.M."/>
            <person name="Chapman S.B."/>
            <person name="Dewar J."/>
            <person name="Goldberg J."/>
            <person name="Griggs A."/>
            <person name="Gujja S."/>
            <person name="Hansen M."/>
            <person name="Howarth C."/>
            <person name="Imamovic A."/>
            <person name="Larimer J."/>
            <person name="McCowan C."/>
            <person name="Murphy C."/>
            <person name="Neiman D."/>
            <person name="Pearson M."/>
            <person name="Priest M."/>
            <person name="Roberts A."/>
            <person name="Saif S."/>
            <person name="Shea T."/>
            <person name="Sisk P."/>
            <person name="Sykes S."/>
            <person name="Wortman J."/>
            <person name="Nusbaum C."/>
            <person name="Birren B."/>
        </authorList>
    </citation>
    <scope>NUCLEOTIDE SEQUENCE [LARGE SCALE GENOMIC DNA]</scope>
    <source>
        <strain evidence="1 2">CIP 70.12</strain>
    </source>
</reference>
<evidence type="ECO:0000313" key="1">
    <source>
        <dbReference type="EMBL" id="ENV97100.1"/>
    </source>
</evidence>
<dbReference type="PATRIC" id="fig|1217650.3.peg.1879"/>
<protein>
    <submittedName>
        <fullName evidence="1">Uncharacterized protein</fullName>
    </submittedName>
</protein>
<gene>
    <name evidence="1" type="ORF">F938_01913</name>
</gene>
<organism evidence="1 2">
    <name type="scientific">Acinetobacter bereziniae LMG 1003 = CIP 70.12</name>
    <dbReference type="NCBI Taxonomy" id="981324"/>
    <lineage>
        <taxon>Bacteria</taxon>
        <taxon>Pseudomonadati</taxon>
        <taxon>Pseudomonadota</taxon>
        <taxon>Gammaproteobacteria</taxon>
        <taxon>Moraxellales</taxon>
        <taxon>Moraxellaceae</taxon>
        <taxon>Acinetobacter</taxon>
    </lineage>
</organism>
<keyword evidence="2" id="KW-1185">Reference proteome</keyword>
<comment type="caution">
    <text evidence="1">The sequence shown here is derived from an EMBL/GenBank/DDBJ whole genome shotgun (WGS) entry which is preliminary data.</text>
</comment>
<accession>N9EWK5</accession>
<proteinExistence type="predicted"/>
<dbReference type="EMBL" id="APQG01000020">
    <property type="protein sequence ID" value="ENV97100.1"/>
    <property type="molecule type" value="Genomic_DNA"/>
</dbReference>
<sequence>MKYFNLLDNKVFISLANTANGDVNSATRFYYSQKRLGDYCQGWGESGTN</sequence>
<dbReference type="HOGENOM" id="CLU_3131155_0_0_6"/>
<name>N9EWK5_ACIBZ</name>
<dbReference type="AlphaFoldDB" id="N9EWK5"/>
<dbReference type="Proteomes" id="UP000013251">
    <property type="component" value="Unassembled WGS sequence"/>
</dbReference>
<evidence type="ECO:0000313" key="2">
    <source>
        <dbReference type="Proteomes" id="UP000013251"/>
    </source>
</evidence>